<dbReference type="CDD" id="cd03352">
    <property type="entry name" value="LbH_LpxD"/>
    <property type="match status" value="1"/>
</dbReference>
<evidence type="ECO:0000256" key="3">
    <source>
        <dbReference type="ARBA" id="ARBA00022679"/>
    </source>
</evidence>
<keyword evidence="5 7" id="KW-0443">Lipid metabolism</keyword>
<keyword evidence="1 7" id="KW-0444">Lipid biosynthesis</keyword>
<protein>
    <recommendedName>
        <fullName evidence="7">UDP-3-O-acylglucosamine N-acyltransferase</fullName>
        <ecNumber evidence="7">2.3.1.191</ecNumber>
    </recommendedName>
</protein>
<feature type="active site" description="Proton acceptor" evidence="7">
    <location>
        <position position="241"/>
    </location>
</feature>
<dbReference type="NCBIfam" id="TIGR01853">
    <property type="entry name" value="lipid_A_lpxD"/>
    <property type="match status" value="1"/>
</dbReference>
<dbReference type="Gene3D" id="3.40.1390.10">
    <property type="entry name" value="MurE/MurF, N-terminal domain"/>
    <property type="match status" value="1"/>
</dbReference>
<dbReference type="InterPro" id="IPR020573">
    <property type="entry name" value="UDP_GlcNAc_AcTrfase_non-rep"/>
</dbReference>
<comment type="similarity">
    <text evidence="7">Belongs to the transferase hexapeptide repeat family. LpxD subfamily.</text>
</comment>
<dbReference type="InterPro" id="IPR007691">
    <property type="entry name" value="LpxD"/>
</dbReference>
<keyword evidence="3 7" id="KW-0808">Transferase</keyword>
<evidence type="ECO:0000256" key="7">
    <source>
        <dbReference type="HAMAP-Rule" id="MF_00523"/>
    </source>
</evidence>
<keyword evidence="4 7" id="KW-0677">Repeat</keyword>
<evidence type="ECO:0000256" key="2">
    <source>
        <dbReference type="ARBA" id="ARBA00022556"/>
    </source>
</evidence>
<comment type="function">
    <text evidence="7">Catalyzes the N-acylation of UDP-3-O-acylglucosamine using 3-hydroxyacyl-ACP as the acyl donor. Is involved in the biosynthesis of lipid A, a phosphorylated glycolipid that anchors the lipopolysaccharide to the outer membrane of the cell.</text>
</comment>
<dbReference type="RefSeq" id="WP_377026169.1">
    <property type="nucleotide sequence ID" value="NZ_JBHLTS010000079.1"/>
</dbReference>
<evidence type="ECO:0000256" key="5">
    <source>
        <dbReference type="ARBA" id="ARBA00023098"/>
    </source>
</evidence>
<comment type="catalytic activity">
    <reaction evidence="7">
        <text>a UDP-3-O-[(3R)-3-hydroxyacyl]-alpha-D-glucosamine + a (3R)-hydroxyacyl-[ACP] = a UDP-2-N,3-O-bis[(3R)-3-hydroxyacyl]-alpha-D-glucosamine + holo-[ACP] + H(+)</text>
        <dbReference type="Rhea" id="RHEA:53836"/>
        <dbReference type="Rhea" id="RHEA-COMP:9685"/>
        <dbReference type="Rhea" id="RHEA-COMP:9945"/>
        <dbReference type="ChEBI" id="CHEBI:15378"/>
        <dbReference type="ChEBI" id="CHEBI:64479"/>
        <dbReference type="ChEBI" id="CHEBI:78827"/>
        <dbReference type="ChEBI" id="CHEBI:137740"/>
        <dbReference type="ChEBI" id="CHEBI:137748"/>
        <dbReference type="EC" id="2.3.1.191"/>
    </reaction>
</comment>
<keyword evidence="6 7" id="KW-0012">Acyltransferase</keyword>
<sequence>MQFTAHDISLLLNGTVEGDPAATVSQLAKIEEAGPGCLSFLSNPKYEQFLYTTNASVVIVNNDQLLTAPVKATLIRVENAYSAFTVLLDKYNTIKLDKKGIEQPSFIHPTAQVGEGAYIGAFAYIGQNVTIGDNCKIYPNVNVGDNVTLGNNVTLFAGATVYFDCVIGNNVTIHSGAVIGSDGFGFAPNPDGTYTKIAQIGNVVIEDDVEIGANTAIDRATMGSTIIRKGVKIDNLVQVAHNVEVGVNTVIAGQAGISGSTKIGEHAVIGGQVGISGHLYIAGGTQVSAQTGINSSINEEGQVFGGTPYMPFKEYLRAHAKLRRLPEIDRKVYELEKLIEELRKGTAKE</sequence>
<dbReference type="Pfam" id="PF14602">
    <property type="entry name" value="Hexapep_2"/>
    <property type="match status" value="1"/>
</dbReference>
<gene>
    <name evidence="7 9" type="primary">lpxD</name>
    <name evidence="9" type="ORF">ACFFGT_29820</name>
</gene>
<proteinExistence type="inferred from homology"/>
<dbReference type="Proteomes" id="UP001589828">
    <property type="component" value="Unassembled WGS sequence"/>
</dbReference>
<dbReference type="EC" id="2.3.1.191" evidence="7"/>
<keyword evidence="10" id="KW-1185">Reference proteome</keyword>
<comment type="subunit">
    <text evidence="7">Homotrimer.</text>
</comment>
<dbReference type="Pfam" id="PF04613">
    <property type="entry name" value="LpxD"/>
    <property type="match status" value="1"/>
</dbReference>
<comment type="pathway">
    <text evidence="7">Bacterial outer membrane biogenesis; LPS lipid A biosynthesis.</text>
</comment>
<evidence type="ECO:0000256" key="6">
    <source>
        <dbReference type="ARBA" id="ARBA00023315"/>
    </source>
</evidence>
<evidence type="ECO:0000313" key="9">
    <source>
        <dbReference type="EMBL" id="MFC0518450.1"/>
    </source>
</evidence>
<dbReference type="Pfam" id="PF00132">
    <property type="entry name" value="Hexapep"/>
    <property type="match status" value="2"/>
</dbReference>
<evidence type="ECO:0000256" key="4">
    <source>
        <dbReference type="ARBA" id="ARBA00022737"/>
    </source>
</evidence>
<dbReference type="EMBL" id="JBHLTS010000079">
    <property type="protein sequence ID" value="MFC0518450.1"/>
    <property type="molecule type" value="Genomic_DNA"/>
</dbReference>
<comment type="caution">
    <text evidence="9">The sequence shown here is derived from an EMBL/GenBank/DDBJ whole genome shotgun (WGS) entry which is preliminary data.</text>
</comment>
<dbReference type="NCBIfam" id="NF002060">
    <property type="entry name" value="PRK00892.1"/>
    <property type="match status" value="1"/>
</dbReference>
<dbReference type="HAMAP" id="MF_00523">
    <property type="entry name" value="LpxD"/>
    <property type="match status" value="1"/>
</dbReference>
<name>A0ABV6LG62_9SPHI</name>
<evidence type="ECO:0000256" key="1">
    <source>
        <dbReference type="ARBA" id="ARBA00022516"/>
    </source>
</evidence>
<dbReference type="InterPro" id="IPR011004">
    <property type="entry name" value="Trimer_LpxA-like_sf"/>
</dbReference>
<accession>A0ABV6LG62</accession>
<dbReference type="PANTHER" id="PTHR43378:SF2">
    <property type="entry name" value="UDP-3-O-ACYLGLUCOSAMINE N-ACYLTRANSFERASE 1, MITOCHONDRIAL-RELATED"/>
    <property type="match status" value="1"/>
</dbReference>
<evidence type="ECO:0000259" key="8">
    <source>
        <dbReference type="Pfam" id="PF04613"/>
    </source>
</evidence>
<evidence type="ECO:0000313" key="10">
    <source>
        <dbReference type="Proteomes" id="UP001589828"/>
    </source>
</evidence>
<reference evidence="9 10" key="1">
    <citation type="submission" date="2024-09" db="EMBL/GenBank/DDBJ databases">
        <authorList>
            <person name="Sun Q."/>
            <person name="Mori K."/>
        </authorList>
    </citation>
    <scope>NUCLEOTIDE SEQUENCE [LARGE SCALE GENOMIC DNA]</scope>
    <source>
        <strain evidence="9 10">NCAIM B.02415</strain>
    </source>
</reference>
<dbReference type="SUPFAM" id="SSF51161">
    <property type="entry name" value="Trimeric LpxA-like enzymes"/>
    <property type="match status" value="1"/>
</dbReference>
<feature type="domain" description="UDP-3-O-[3-hydroxymyristoyl] glucosamine N-acyltransferase non-repeat region" evidence="8">
    <location>
        <begin position="23"/>
        <end position="88"/>
    </location>
</feature>
<organism evidence="9 10">
    <name type="scientific">Mucilaginibacter angelicae</name>
    <dbReference type="NCBI Taxonomy" id="869718"/>
    <lineage>
        <taxon>Bacteria</taxon>
        <taxon>Pseudomonadati</taxon>
        <taxon>Bacteroidota</taxon>
        <taxon>Sphingobacteriia</taxon>
        <taxon>Sphingobacteriales</taxon>
        <taxon>Sphingobacteriaceae</taxon>
        <taxon>Mucilaginibacter</taxon>
    </lineage>
</organism>
<dbReference type="Gene3D" id="2.160.10.10">
    <property type="entry name" value="Hexapeptide repeat proteins"/>
    <property type="match status" value="1"/>
</dbReference>
<dbReference type="GO" id="GO:0103118">
    <property type="term" value="F:UDP-3-O-[(3R)-3-hydroxyacyl]-glucosamine N-acyltransferase activity"/>
    <property type="evidence" value="ECO:0007669"/>
    <property type="project" value="UniProtKB-EC"/>
</dbReference>
<dbReference type="InterPro" id="IPR001451">
    <property type="entry name" value="Hexapep"/>
</dbReference>
<keyword evidence="2 7" id="KW-0441">Lipid A biosynthesis</keyword>
<dbReference type="PANTHER" id="PTHR43378">
    <property type="entry name" value="UDP-3-O-ACYLGLUCOSAMINE N-ACYLTRANSFERASE"/>
    <property type="match status" value="1"/>
</dbReference>